<proteinExistence type="predicted"/>
<comment type="caution">
    <text evidence="3">The sequence shown here is derived from an EMBL/GenBank/DDBJ whole genome shotgun (WGS) entry which is preliminary data.</text>
</comment>
<feature type="transmembrane region" description="Helical" evidence="2">
    <location>
        <begin position="115"/>
        <end position="134"/>
    </location>
</feature>
<dbReference type="AlphaFoldDB" id="A0A1B9Y300"/>
<organism evidence="3 4">
    <name type="scientific">Tenacibaculum soleae</name>
    <dbReference type="NCBI Taxonomy" id="447689"/>
    <lineage>
        <taxon>Bacteria</taxon>
        <taxon>Pseudomonadati</taxon>
        <taxon>Bacteroidota</taxon>
        <taxon>Flavobacteriia</taxon>
        <taxon>Flavobacteriales</taxon>
        <taxon>Flavobacteriaceae</taxon>
        <taxon>Tenacibaculum</taxon>
    </lineage>
</organism>
<dbReference type="Proteomes" id="UP000093186">
    <property type="component" value="Unassembled WGS sequence"/>
</dbReference>
<sequence>MKKEKDNNILLIITIVIVILIFIGSFGQVNIAIEKEEKPSNTNESYLNSLQKEYQKLKALIKQKEALNIRLNKKFKRIYFGVRLGLTLVYLGYNALLFFIFKITALGDLLNWNQLAIIIISIFSFIAFGTFANVKEYIHNLKMKLESSVYKKYVTLNDELIVHKQKAIELTTTINEVQLKLSTQNNYENALLEEKMLERK</sequence>
<dbReference type="EMBL" id="MAKX01000001">
    <property type="protein sequence ID" value="OCK44198.1"/>
    <property type="molecule type" value="Genomic_DNA"/>
</dbReference>
<evidence type="ECO:0000256" key="1">
    <source>
        <dbReference type="SAM" id="Coils"/>
    </source>
</evidence>
<keyword evidence="4" id="KW-1185">Reference proteome</keyword>
<protein>
    <submittedName>
        <fullName evidence="3">Uncharacterized protein</fullName>
    </submittedName>
</protein>
<reference evidence="3 4" key="1">
    <citation type="submission" date="2016-06" db="EMBL/GenBank/DDBJ databases">
        <title>Draft Genome Sequence of Tenacibaculum soleae UCD-KL19.</title>
        <authorList>
            <person name="Eisen J.A."/>
            <person name="Coil D.A."/>
            <person name="Lujan K.M."/>
        </authorList>
    </citation>
    <scope>NUCLEOTIDE SEQUENCE [LARGE SCALE GENOMIC DNA]</scope>
    <source>
        <strain evidence="3 4">UCD-KL19</strain>
    </source>
</reference>
<keyword evidence="2" id="KW-0472">Membrane</keyword>
<evidence type="ECO:0000313" key="4">
    <source>
        <dbReference type="Proteomes" id="UP000093186"/>
    </source>
</evidence>
<feature type="transmembrane region" description="Helical" evidence="2">
    <location>
        <begin position="80"/>
        <end position="103"/>
    </location>
</feature>
<accession>A0A1B9Y300</accession>
<keyword evidence="1" id="KW-0175">Coiled coil</keyword>
<dbReference type="RefSeq" id="WP_068703340.1">
    <property type="nucleotide sequence ID" value="NZ_MAKX01000001.1"/>
</dbReference>
<keyword evidence="2" id="KW-1133">Transmembrane helix</keyword>
<feature type="coiled-coil region" evidence="1">
    <location>
        <begin position="47"/>
        <end position="74"/>
    </location>
</feature>
<evidence type="ECO:0000256" key="2">
    <source>
        <dbReference type="SAM" id="Phobius"/>
    </source>
</evidence>
<gene>
    <name evidence="3" type="ORF">BA195_05810</name>
</gene>
<dbReference type="OrthoDB" id="1187941at2"/>
<feature type="transmembrane region" description="Helical" evidence="2">
    <location>
        <begin position="12"/>
        <end position="33"/>
    </location>
</feature>
<name>A0A1B9Y300_9FLAO</name>
<dbReference type="STRING" id="447689.BA195_05810"/>
<evidence type="ECO:0000313" key="3">
    <source>
        <dbReference type="EMBL" id="OCK44198.1"/>
    </source>
</evidence>
<keyword evidence="2" id="KW-0812">Transmembrane</keyword>